<evidence type="ECO:0000313" key="7">
    <source>
        <dbReference type="EMBL" id="KIW11259.1"/>
    </source>
</evidence>
<protein>
    <recommendedName>
        <fullName evidence="9">Amino acid permease/ SLC12A domain-containing protein</fullName>
    </recommendedName>
</protein>
<dbReference type="Proteomes" id="UP000053328">
    <property type="component" value="Unassembled WGS sequence"/>
</dbReference>
<gene>
    <name evidence="7" type="ORF">PV08_10559</name>
</gene>
<dbReference type="EMBL" id="KN847499">
    <property type="protein sequence ID" value="KIW11259.1"/>
    <property type="molecule type" value="Genomic_DNA"/>
</dbReference>
<feature type="transmembrane region" description="Helical" evidence="6">
    <location>
        <begin position="377"/>
        <end position="398"/>
    </location>
</feature>
<dbReference type="InterPro" id="IPR050598">
    <property type="entry name" value="AminoAcid_Transporter"/>
</dbReference>
<feature type="transmembrane region" description="Helical" evidence="6">
    <location>
        <begin position="296"/>
        <end position="317"/>
    </location>
</feature>
<feature type="transmembrane region" description="Helical" evidence="6">
    <location>
        <begin position="426"/>
        <end position="445"/>
    </location>
</feature>
<evidence type="ECO:0000313" key="8">
    <source>
        <dbReference type="Proteomes" id="UP000053328"/>
    </source>
</evidence>
<keyword evidence="8" id="KW-1185">Reference proteome</keyword>
<evidence type="ECO:0000256" key="5">
    <source>
        <dbReference type="SAM" id="MobiDB-lite"/>
    </source>
</evidence>
<sequence>MSTRFSDSLLPPGHELERLTRRARRAKLGSSVRSRSVPNIHDATGSDNGSRPSPVIYAQDYENSNAAVPLQIDDPDTTVPTTDGSHDTTELQGVALNDGSSSSMSKLASERDDMTFSMQRSHSRQADSRQDSDQQSETETIVPRRNLTALDVASLILNKMVGTGIFTTPGAVLGYTRSKPVSLALWLVGGVFTLLFILVYLEFGSALPFNGGELIYLDEVYPAPELLSTILFSAFFLCLGNSYGNSVTFSKQTILASDPSATKMAGLDSRLVRFIAISVLSVVCLLHYFSNRFGLFLNKLFAIFKTVLLLTVFIAGVKASSKNGSGLADFGKTHGDRGATDGLSALVLIFYAYQGWENANYVAGEIRAPTKTLRRGAFLAVGLVTLLYLLVTVAYYVACDYETITDSDTDLGIAILFAPRAFGSTMGLKVCIALSAFGNLLAVTFTSSKVKQAIAVQRIIPFYKFFQKDINTPKGALVLHWLSSTMLIIFCPVSADGYTFAVGLFTYGHIIVGTLVTLGLYRLTSRMQQTWPGWRPMIFTNKFVLYTLPLIFTAGNLIILIWGAKPRNPGKIPRFWWPVIFFLIILGGAIYWTCMVATQIRINRRGKETTIGEVIGFQVKIYNETDEVVPANMEEAIVQSRLDGSRRRVGYQFSGLFAKAGKAYSQTVDFVTKFLF</sequence>
<dbReference type="OrthoDB" id="5982228at2759"/>
<name>A0A0D2BIS4_9EURO</name>
<evidence type="ECO:0008006" key="9">
    <source>
        <dbReference type="Google" id="ProtNLM"/>
    </source>
</evidence>
<dbReference type="AlphaFoldDB" id="A0A0D2BIS4"/>
<reference evidence="7 8" key="1">
    <citation type="submission" date="2015-01" db="EMBL/GenBank/DDBJ databases">
        <title>The Genome Sequence of Exophiala spinifera CBS89968.</title>
        <authorList>
            <consortium name="The Broad Institute Genomics Platform"/>
            <person name="Cuomo C."/>
            <person name="de Hoog S."/>
            <person name="Gorbushina A."/>
            <person name="Stielow B."/>
            <person name="Teixiera M."/>
            <person name="Abouelleil A."/>
            <person name="Chapman S.B."/>
            <person name="Priest M."/>
            <person name="Young S.K."/>
            <person name="Wortman J."/>
            <person name="Nusbaum C."/>
            <person name="Birren B."/>
        </authorList>
    </citation>
    <scope>NUCLEOTIDE SEQUENCE [LARGE SCALE GENOMIC DNA]</scope>
    <source>
        <strain evidence="7 8">CBS 89968</strain>
    </source>
</reference>
<evidence type="ECO:0000256" key="2">
    <source>
        <dbReference type="ARBA" id="ARBA00022692"/>
    </source>
</evidence>
<feature type="transmembrane region" description="Helical" evidence="6">
    <location>
        <begin position="501"/>
        <end position="523"/>
    </location>
</feature>
<dbReference type="Gene3D" id="1.20.1740.10">
    <property type="entry name" value="Amino acid/polyamine transporter I"/>
    <property type="match status" value="1"/>
</dbReference>
<evidence type="ECO:0000256" key="4">
    <source>
        <dbReference type="ARBA" id="ARBA00023136"/>
    </source>
</evidence>
<keyword evidence="3 6" id="KW-1133">Transmembrane helix</keyword>
<feature type="region of interest" description="Disordered" evidence="5">
    <location>
        <begin position="1"/>
        <end position="56"/>
    </location>
</feature>
<keyword evidence="2 6" id="KW-0812">Transmembrane</keyword>
<comment type="subcellular location">
    <subcellularLocation>
        <location evidence="1">Membrane</location>
        <topology evidence="1">Multi-pass membrane protein</topology>
    </subcellularLocation>
</comment>
<dbReference type="PANTHER" id="PTHR11785">
    <property type="entry name" value="AMINO ACID TRANSPORTER"/>
    <property type="match status" value="1"/>
</dbReference>
<feature type="transmembrane region" description="Helical" evidence="6">
    <location>
        <begin position="271"/>
        <end position="290"/>
    </location>
</feature>
<dbReference type="STRING" id="91928.A0A0D2BIS4"/>
<dbReference type="GeneID" id="27337642"/>
<evidence type="ECO:0000256" key="1">
    <source>
        <dbReference type="ARBA" id="ARBA00004141"/>
    </source>
</evidence>
<dbReference type="Pfam" id="PF13520">
    <property type="entry name" value="AA_permease_2"/>
    <property type="match status" value="1"/>
</dbReference>
<feature type="transmembrane region" description="Helical" evidence="6">
    <location>
        <begin position="476"/>
        <end position="495"/>
    </location>
</feature>
<feature type="transmembrane region" description="Helical" evidence="6">
    <location>
        <begin position="221"/>
        <end position="243"/>
    </location>
</feature>
<accession>A0A0D2BIS4</accession>
<keyword evidence="4 6" id="KW-0472">Membrane</keyword>
<dbReference type="InterPro" id="IPR002293">
    <property type="entry name" value="AA/rel_permease1"/>
</dbReference>
<feature type="transmembrane region" description="Helical" evidence="6">
    <location>
        <begin position="183"/>
        <end position="201"/>
    </location>
</feature>
<organism evidence="7 8">
    <name type="scientific">Exophiala spinifera</name>
    <dbReference type="NCBI Taxonomy" id="91928"/>
    <lineage>
        <taxon>Eukaryota</taxon>
        <taxon>Fungi</taxon>
        <taxon>Dikarya</taxon>
        <taxon>Ascomycota</taxon>
        <taxon>Pezizomycotina</taxon>
        <taxon>Eurotiomycetes</taxon>
        <taxon>Chaetothyriomycetidae</taxon>
        <taxon>Chaetothyriales</taxon>
        <taxon>Herpotrichiellaceae</taxon>
        <taxon>Exophiala</taxon>
    </lineage>
</organism>
<evidence type="ECO:0000256" key="3">
    <source>
        <dbReference type="ARBA" id="ARBA00022989"/>
    </source>
</evidence>
<dbReference type="GO" id="GO:0016020">
    <property type="term" value="C:membrane"/>
    <property type="evidence" value="ECO:0007669"/>
    <property type="project" value="UniProtKB-SubCell"/>
</dbReference>
<dbReference type="PANTHER" id="PTHR11785:SF382">
    <property type="entry name" value="LOW-AFFINITY METHIONINE PERMEASE"/>
    <property type="match status" value="1"/>
</dbReference>
<dbReference type="HOGENOM" id="CLU_013661_3_0_1"/>
<dbReference type="GO" id="GO:0015179">
    <property type="term" value="F:L-amino acid transmembrane transporter activity"/>
    <property type="evidence" value="ECO:0007669"/>
    <property type="project" value="TreeGrafter"/>
</dbReference>
<feature type="region of interest" description="Disordered" evidence="5">
    <location>
        <begin position="69"/>
        <end position="142"/>
    </location>
</feature>
<proteinExistence type="predicted"/>
<dbReference type="RefSeq" id="XP_016231475.1">
    <property type="nucleotide sequence ID" value="XM_016384873.1"/>
</dbReference>
<feature type="transmembrane region" description="Helical" evidence="6">
    <location>
        <begin position="575"/>
        <end position="597"/>
    </location>
</feature>
<evidence type="ECO:0000256" key="6">
    <source>
        <dbReference type="SAM" id="Phobius"/>
    </source>
</evidence>
<dbReference type="VEuPathDB" id="FungiDB:PV08_10559"/>
<feature type="transmembrane region" description="Helical" evidence="6">
    <location>
        <begin position="543"/>
        <end position="563"/>
    </location>
</feature>